<dbReference type="AlphaFoldDB" id="A0A645D0D5"/>
<dbReference type="InterPro" id="IPR032466">
    <property type="entry name" value="Metal_Hydrolase"/>
</dbReference>
<accession>A0A645D0D5</accession>
<gene>
    <name evidence="2" type="ORF">SDC9_129624</name>
</gene>
<reference evidence="2" key="1">
    <citation type="submission" date="2019-08" db="EMBL/GenBank/DDBJ databases">
        <authorList>
            <person name="Kucharzyk K."/>
            <person name="Murdoch R.W."/>
            <person name="Higgins S."/>
            <person name="Loffler F."/>
        </authorList>
    </citation>
    <scope>NUCLEOTIDE SEQUENCE</scope>
</reference>
<dbReference type="Pfam" id="PF04909">
    <property type="entry name" value="Amidohydro_2"/>
    <property type="match status" value="1"/>
</dbReference>
<name>A0A645D0D5_9ZZZZ</name>
<dbReference type="SUPFAM" id="SSF51556">
    <property type="entry name" value="Metallo-dependent hydrolases"/>
    <property type="match status" value="1"/>
</dbReference>
<comment type="caution">
    <text evidence="2">The sequence shown here is derived from an EMBL/GenBank/DDBJ whole genome shotgun (WGS) entry which is preliminary data.</text>
</comment>
<dbReference type="Gene3D" id="3.20.20.140">
    <property type="entry name" value="Metal-dependent hydrolases"/>
    <property type="match status" value="1"/>
</dbReference>
<dbReference type="InterPro" id="IPR006680">
    <property type="entry name" value="Amidohydro-rel"/>
</dbReference>
<evidence type="ECO:0000313" key="2">
    <source>
        <dbReference type="EMBL" id="MPM82563.1"/>
    </source>
</evidence>
<organism evidence="2">
    <name type="scientific">bioreactor metagenome</name>
    <dbReference type="NCBI Taxonomy" id="1076179"/>
    <lineage>
        <taxon>unclassified sequences</taxon>
        <taxon>metagenomes</taxon>
        <taxon>ecological metagenomes</taxon>
    </lineage>
</organism>
<dbReference type="GO" id="GO:0016787">
    <property type="term" value="F:hydrolase activity"/>
    <property type="evidence" value="ECO:0007669"/>
    <property type="project" value="InterPro"/>
</dbReference>
<protein>
    <recommendedName>
        <fullName evidence="1">Amidohydrolase-related domain-containing protein</fullName>
    </recommendedName>
</protein>
<proteinExistence type="predicted"/>
<sequence>MFWAEISSDLRPEDRHGYPAGKVTPGRVVELMRRYPNLHGDLSAGSGYNAIARDPEFGLAFLEEFQDRLYFGTDVANVPQELPQVPFFHNLAEKRLISAAALEKITWRNATRLLRL</sequence>
<evidence type="ECO:0000259" key="1">
    <source>
        <dbReference type="Pfam" id="PF04909"/>
    </source>
</evidence>
<feature type="domain" description="Amidohydrolase-related" evidence="1">
    <location>
        <begin position="26"/>
        <end position="116"/>
    </location>
</feature>
<dbReference type="EMBL" id="VSSQ01031613">
    <property type="protein sequence ID" value="MPM82563.1"/>
    <property type="molecule type" value="Genomic_DNA"/>
</dbReference>